<sequence>MAPRSARCLPRRSRSRSAARSIRKCERAATEPPFFHHGSKERLTVKHLVASLAVTFALIGLSACGEDSTLPATAGYGPHPTLPQPQSSALPTVNIATAVGWPEGGAPKPAEGFAVKAFARDLDHPRWLLVLPNGDVLVAETNGPKRPDDSKGITGWVAGIVMKMAGAETPSANRITLLRDTNGDGVADVRHVFLKDLNSPFGMALVGNDLYVADSDALLRFPYKAGETEIGEPGVKVIDLPAGPINHHWTKNVIASPDGKRLYVTVGSNSNVGENGLDKEVGRAAIYEVDIATGRSRIFASGLRNPNGMDWEPVTGTLWTVVNERDEIGNDLVPDYMTSVKDGAFYGWPFVYYGEHVDARVSPQDPALVAKAIAPDYALGSHTASLGLHFYRGDLFPAQYKGGAFIGQHGSWNRKPRSGYKVIFVAFKDGKPVGLPKDVLAGFVNEDGDALGRPVGVFEDKAGALLVADDVGNIVWRLVPAVK</sequence>
<protein>
    <submittedName>
        <fullName evidence="3">Sorbosone dehydrogenase family protein</fullName>
    </submittedName>
</protein>
<dbReference type="SUPFAM" id="SSF50952">
    <property type="entry name" value="Soluble quinoprotein glucose dehydrogenase"/>
    <property type="match status" value="1"/>
</dbReference>
<dbReference type="PANTHER" id="PTHR19328:SF55">
    <property type="entry name" value="BLR6566 PROTEIN"/>
    <property type="match status" value="1"/>
</dbReference>
<dbReference type="EMBL" id="WESC01000006">
    <property type="protein sequence ID" value="KAB7740552.1"/>
    <property type="molecule type" value="Genomic_DNA"/>
</dbReference>
<dbReference type="PANTHER" id="PTHR19328">
    <property type="entry name" value="HEDGEHOG-INTERACTING PROTEIN"/>
    <property type="match status" value="1"/>
</dbReference>
<dbReference type="Proteomes" id="UP000468901">
    <property type="component" value="Unassembled WGS sequence"/>
</dbReference>
<dbReference type="Pfam" id="PF07995">
    <property type="entry name" value="GSDH"/>
    <property type="match status" value="1"/>
</dbReference>
<accession>A0A6N6VJA2</accession>
<name>A0A6N6VJA2_9HYPH</name>
<feature type="domain" description="Glucose/Sorbosone dehydrogenase" evidence="2">
    <location>
        <begin position="246"/>
        <end position="407"/>
    </location>
</feature>
<keyword evidence="4" id="KW-1185">Reference proteome</keyword>
<dbReference type="InterPro" id="IPR011042">
    <property type="entry name" value="6-blade_b-propeller_TolB-like"/>
</dbReference>
<gene>
    <name evidence="3" type="ORF">F2P47_08475</name>
</gene>
<proteinExistence type="predicted"/>
<evidence type="ECO:0000313" key="3">
    <source>
        <dbReference type="EMBL" id="KAB7740552.1"/>
    </source>
</evidence>
<organism evidence="3 4">
    <name type="scientific">Parvibaculum sedimenti</name>
    <dbReference type="NCBI Taxonomy" id="2608632"/>
    <lineage>
        <taxon>Bacteria</taxon>
        <taxon>Pseudomonadati</taxon>
        <taxon>Pseudomonadota</taxon>
        <taxon>Alphaproteobacteria</taxon>
        <taxon>Hyphomicrobiales</taxon>
        <taxon>Parvibaculaceae</taxon>
        <taxon>Parvibaculum</taxon>
    </lineage>
</organism>
<dbReference type="InterPro" id="IPR012938">
    <property type="entry name" value="Glc/Sorbosone_DH"/>
</dbReference>
<dbReference type="Gene3D" id="2.120.10.30">
    <property type="entry name" value="TolB, C-terminal domain"/>
    <property type="match status" value="1"/>
</dbReference>
<feature type="region of interest" description="Disordered" evidence="1">
    <location>
        <begin position="1"/>
        <end position="22"/>
    </location>
</feature>
<reference evidence="3 4" key="1">
    <citation type="submission" date="2019-09" db="EMBL/GenBank/DDBJ databases">
        <title>Parvibaculum sedimenti sp. nov., isolated from sediment.</title>
        <authorList>
            <person name="Wang Y."/>
        </authorList>
    </citation>
    <scope>NUCLEOTIDE SEQUENCE [LARGE SCALE GENOMIC DNA]</scope>
    <source>
        <strain evidence="3 4">HXT-9</strain>
    </source>
</reference>
<evidence type="ECO:0000313" key="4">
    <source>
        <dbReference type="Proteomes" id="UP000468901"/>
    </source>
</evidence>
<dbReference type="AlphaFoldDB" id="A0A6N6VJA2"/>
<evidence type="ECO:0000259" key="2">
    <source>
        <dbReference type="Pfam" id="PF07995"/>
    </source>
</evidence>
<evidence type="ECO:0000256" key="1">
    <source>
        <dbReference type="SAM" id="MobiDB-lite"/>
    </source>
</evidence>
<comment type="caution">
    <text evidence="3">The sequence shown here is derived from an EMBL/GenBank/DDBJ whole genome shotgun (WGS) entry which is preliminary data.</text>
</comment>
<dbReference type="InterPro" id="IPR011041">
    <property type="entry name" value="Quinoprot_gluc/sorb_DH_b-prop"/>
</dbReference>